<reference evidence="3 4" key="1">
    <citation type="submission" date="2012-09" db="EMBL/GenBank/DDBJ databases">
        <title>Genome Sequence of alkane-degrading Bacterium Alcanivorax sp. 19-m-6.</title>
        <authorList>
            <person name="Lai Q."/>
            <person name="Shao Z."/>
        </authorList>
    </citation>
    <scope>NUCLEOTIDE SEQUENCE [LARGE SCALE GENOMIC DNA]</scope>
    <source>
        <strain evidence="3 4">19-m-6</strain>
    </source>
</reference>
<dbReference type="Proteomes" id="UP000029444">
    <property type="component" value="Unassembled WGS sequence"/>
</dbReference>
<gene>
    <name evidence="3" type="ORF">Y5S_01800</name>
</gene>
<dbReference type="PANTHER" id="PTHR19353:SF19">
    <property type="entry name" value="DELTA(5) FATTY ACID DESATURASE C-RELATED"/>
    <property type="match status" value="1"/>
</dbReference>
<dbReference type="PATRIC" id="fig|1177154.3.peg.1837"/>
<keyword evidence="1" id="KW-1133">Transmembrane helix</keyword>
<dbReference type="GO" id="GO:0016020">
    <property type="term" value="C:membrane"/>
    <property type="evidence" value="ECO:0007669"/>
    <property type="project" value="TreeGrafter"/>
</dbReference>
<dbReference type="OrthoDB" id="104711at2"/>
<dbReference type="EMBL" id="ARXV01000006">
    <property type="protein sequence ID" value="KGD64892.1"/>
    <property type="molecule type" value="Genomic_DNA"/>
</dbReference>
<dbReference type="CDD" id="cd03506">
    <property type="entry name" value="Delta6-FADS-like"/>
    <property type="match status" value="1"/>
</dbReference>
<dbReference type="AlphaFoldDB" id="A0A095SJX4"/>
<dbReference type="PANTHER" id="PTHR19353">
    <property type="entry name" value="FATTY ACID DESATURASE 2"/>
    <property type="match status" value="1"/>
</dbReference>
<dbReference type="InterPro" id="IPR012171">
    <property type="entry name" value="Fatty_acid_desaturase"/>
</dbReference>
<dbReference type="InterPro" id="IPR005804">
    <property type="entry name" value="FA_desaturase_dom"/>
</dbReference>
<evidence type="ECO:0000313" key="4">
    <source>
        <dbReference type="Proteomes" id="UP000029444"/>
    </source>
</evidence>
<name>A0A095SJX4_9GAMM</name>
<dbReference type="RefSeq" id="WP_035232373.1">
    <property type="nucleotide sequence ID" value="NZ_ARXV01000006.1"/>
</dbReference>
<protein>
    <submittedName>
        <fullName evidence="3">Fatty acid desaturase</fullName>
    </submittedName>
</protein>
<dbReference type="GO" id="GO:0008610">
    <property type="term" value="P:lipid biosynthetic process"/>
    <property type="evidence" value="ECO:0007669"/>
    <property type="project" value="UniProtKB-ARBA"/>
</dbReference>
<feature type="transmembrane region" description="Helical" evidence="1">
    <location>
        <begin position="206"/>
        <end position="237"/>
    </location>
</feature>
<keyword evidence="4" id="KW-1185">Reference proteome</keyword>
<feature type="transmembrane region" description="Helical" evidence="1">
    <location>
        <begin position="165"/>
        <end position="185"/>
    </location>
</feature>
<dbReference type="eggNOG" id="COG3239">
    <property type="taxonomic scope" value="Bacteria"/>
</dbReference>
<organism evidence="3 4">
    <name type="scientific">Alcanivorax nanhaiticus</name>
    <dbReference type="NCBI Taxonomy" id="1177154"/>
    <lineage>
        <taxon>Bacteria</taxon>
        <taxon>Pseudomonadati</taxon>
        <taxon>Pseudomonadota</taxon>
        <taxon>Gammaproteobacteria</taxon>
        <taxon>Oceanospirillales</taxon>
        <taxon>Alcanivoracaceae</taxon>
        <taxon>Alcanivorax</taxon>
    </lineage>
</organism>
<feature type="domain" description="Fatty acid desaturase" evidence="2">
    <location>
        <begin position="63"/>
        <end position="309"/>
    </location>
</feature>
<comment type="caution">
    <text evidence="3">The sequence shown here is derived from an EMBL/GenBank/DDBJ whole genome shotgun (WGS) entry which is preliminary data.</text>
</comment>
<sequence length="354" mass="40399">MTTDTPTYSRQFGADDARAIRDAVKKDLGPAAFKSRPLRGLWFIPMTAIIVGSIASILTFDLPWWGNLLLSLLAGHTLACQALLAHEVLHGALGMSRRMQDVLGWMGFGPAMVPPEFWRRWHNVAHHAHTNLGDKDPDSFGTMARYEKYPQMANFTKPAPGSGTWYSFLFLFYSFMFHAQLVLWMQTRRREEFKGFNRRKAITQSLLCGAAWIALAIASGPLAIFTVLIPVMILNFIGQSYILTNHMMRPQMDNNHPVDNSMSVRAWRWIDPLHFHFSHHVEHHLFPKMGSDQAPKVRAWLEKEMPDRYVCPSHVKAVAMLYQTPRVYKDAKTLIDPLNPERTVDVMELQGQLG</sequence>
<keyword evidence="1" id="KW-0812">Transmembrane</keyword>
<accession>A0A095SJX4</accession>
<dbReference type="Pfam" id="PF00487">
    <property type="entry name" value="FA_desaturase"/>
    <property type="match status" value="1"/>
</dbReference>
<dbReference type="GO" id="GO:0016717">
    <property type="term" value="F:oxidoreductase activity, acting on paired donors, with oxidation of a pair of donors resulting in the reduction of molecular oxygen to two molecules of water"/>
    <property type="evidence" value="ECO:0007669"/>
    <property type="project" value="TreeGrafter"/>
</dbReference>
<evidence type="ECO:0000256" key="1">
    <source>
        <dbReference type="SAM" id="Phobius"/>
    </source>
</evidence>
<dbReference type="STRING" id="1177154.Y5S_01800"/>
<feature type="transmembrane region" description="Helical" evidence="1">
    <location>
        <begin position="41"/>
        <end position="60"/>
    </location>
</feature>
<proteinExistence type="predicted"/>
<evidence type="ECO:0000259" key="2">
    <source>
        <dbReference type="Pfam" id="PF00487"/>
    </source>
</evidence>
<evidence type="ECO:0000313" key="3">
    <source>
        <dbReference type="EMBL" id="KGD64892.1"/>
    </source>
</evidence>
<keyword evidence="1" id="KW-0472">Membrane</keyword>